<dbReference type="Proteomes" id="UP000604825">
    <property type="component" value="Unassembled WGS sequence"/>
</dbReference>
<dbReference type="InterPro" id="IPR050913">
    <property type="entry name" value="AP2/ERF_ERF"/>
</dbReference>
<dbReference type="SUPFAM" id="SSF54171">
    <property type="entry name" value="DNA-binding domain"/>
    <property type="match status" value="1"/>
</dbReference>
<dbReference type="InterPro" id="IPR016177">
    <property type="entry name" value="DNA-bd_dom_sf"/>
</dbReference>
<dbReference type="PROSITE" id="PS51032">
    <property type="entry name" value="AP2_ERF"/>
    <property type="match status" value="1"/>
</dbReference>
<keyword evidence="5" id="KW-0539">Nucleus</keyword>
<evidence type="ECO:0000256" key="2">
    <source>
        <dbReference type="ARBA" id="ARBA00023015"/>
    </source>
</evidence>
<evidence type="ECO:0000256" key="5">
    <source>
        <dbReference type="ARBA" id="ARBA00023242"/>
    </source>
</evidence>
<accession>A0A811NHN6</accession>
<evidence type="ECO:0000313" key="10">
    <source>
        <dbReference type="Proteomes" id="UP000604825"/>
    </source>
</evidence>
<evidence type="ECO:0000256" key="1">
    <source>
        <dbReference type="ARBA" id="ARBA00004123"/>
    </source>
</evidence>
<evidence type="ECO:0000256" key="6">
    <source>
        <dbReference type="ARBA" id="ARBA00024343"/>
    </source>
</evidence>
<feature type="domain" description="AP2/ERF" evidence="8">
    <location>
        <begin position="24"/>
        <end position="81"/>
    </location>
</feature>
<comment type="similarity">
    <text evidence="6">Belongs to the AP2/ERF transcription factor family. ERF subfamily.</text>
</comment>
<evidence type="ECO:0000259" key="8">
    <source>
        <dbReference type="PROSITE" id="PS51032"/>
    </source>
</evidence>
<evidence type="ECO:0000256" key="3">
    <source>
        <dbReference type="ARBA" id="ARBA00023125"/>
    </source>
</evidence>
<evidence type="ECO:0000256" key="4">
    <source>
        <dbReference type="ARBA" id="ARBA00023163"/>
    </source>
</evidence>
<dbReference type="InterPro" id="IPR036955">
    <property type="entry name" value="AP2/ERF_dom_sf"/>
</dbReference>
<sequence>MAAAQDSGRTASATAATAASRGRRFVGVRQRPSGRWVAEIKDSAQRVRLWLGTFDTADEAARAYDEAARALRGENTRTNFADRAGRHGGGAARARLSKNLQHVMARAAAAGRATVCAGVGDQFALAAVFRHCQQPVAVAAQAQAQQQAEPEAVVQQVKHAVQPSFVVPRRTEAPPPPSSVPGGGEVWCVDDVDTTAELLCAEEGSFKVSSSVIVPPSFSVSSSESFGIDDF</sequence>
<dbReference type="GO" id="GO:0003677">
    <property type="term" value="F:DNA binding"/>
    <property type="evidence" value="ECO:0007669"/>
    <property type="project" value="UniProtKB-KW"/>
</dbReference>
<dbReference type="AlphaFoldDB" id="A0A811NHN6"/>
<dbReference type="PANTHER" id="PTHR31194">
    <property type="entry name" value="SHN SHINE , DNA BINDING / TRANSCRIPTION FACTOR"/>
    <property type="match status" value="1"/>
</dbReference>
<dbReference type="InterPro" id="IPR001471">
    <property type="entry name" value="AP2/ERF_dom"/>
</dbReference>
<reference evidence="9" key="1">
    <citation type="submission" date="2020-10" db="EMBL/GenBank/DDBJ databases">
        <authorList>
            <person name="Han B."/>
            <person name="Lu T."/>
            <person name="Zhao Q."/>
            <person name="Huang X."/>
            <person name="Zhao Y."/>
        </authorList>
    </citation>
    <scope>NUCLEOTIDE SEQUENCE</scope>
</reference>
<dbReference type="PRINTS" id="PR00367">
    <property type="entry name" value="ETHRSPELEMNT"/>
</dbReference>
<dbReference type="Pfam" id="PF00847">
    <property type="entry name" value="AP2"/>
    <property type="match status" value="1"/>
</dbReference>
<dbReference type="Gene3D" id="3.30.730.10">
    <property type="entry name" value="AP2/ERF domain"/>
    <property type="match status" value="1"/>
</dbReference>
<evidence type="ECO:0000256" key="7">
    <source>
        <dbReference type="SAM" id="MobiDB-lite"/>
    </source>
</evidence>
<evidence type="ECO:0000313" key="9">
    <source>
        <dbReference type="EMBL" id="CAD6224155.1"/>
    </source>
</evidence>
<keyword evidence="2" id="KW-0805">Transcription regulation</keyword>
<protein>
    <recommendedName>
        <fullName evidence="8">AP2/ERF domain-containing protein</fullName>
    </recommendedName>
</protein>
<dbReference type="EMBL" id="CAJGYO010000004">
    <property type="protein sequence ID" value="CAD6224155.1"/>
    <property type="molecule type" value="Genomic_DNA"/>
</dbReference>
<name>A0A811NHN6_9POAL</name>
<dbReference type="PANTHER" id="PTHR31194:SF133">
    <property type="entry name" value="AP2_ERF DOMAIN-CONTAINING PROTEIN"/>
    <property type="match status" value="1"/>
</dbReference>
<feature type="region of interest" description="Disordered" evidence="7">
    <location>
        <begin position="1"/>
        <end position="22"/>
    </location>
</feature>
<keyword evidence="4" id="KW-0804">Transcription</keyword>
<proteinExistence type="inferred from homology"/>
<feature type="compositionally biased region" description="Low complexity" evidence="7">
    <location>
        <begin position="7"/>
        <end position="20"/>
    </location>
</feature>
<keyword evidence="10" id="KW-1185">Reference proteome</keyword>
<keyword evidence="3" id="KW-0238">DNA-binding</keyword>
<comment type="caution">
    <text evidence="9">The sequence shown here is derived from an EMBL/GenBank/DDBJ whole genome shotgun (WGS) entry which is preliminary data.</text>
</comment>
<dbReference type="FunFam" id="3.30.730.10:FF:000005">
    <property type="entry name" value="ethylene-responsive transcription factor RAP2-11"/>
    <property type="match status" value="1"/>
</dbReference>
<dbReference type="GO" id="GO:0005634">
    <property type="term" value="C:nucleus"/>
    <property type="evidence" value="ECO:0007669"/>
    <property type="project" value="UniProtKB-SubCell"/>
</dbReference>
<dbReference type="GO" id="GO:0003700">
    <property type="term" value="F:DNA-binding transcription factor activity"/>
    <property type="evidence" value="ECO:0007669"/>
    <property type="project" value="InterPro"/>
</dbReference>
<gene>
    <name evidence="9" type="ORF">NCGR_LOCUS16466</name>
</gene>
<dbReference type="OrthoDB" id="773121at2759"/>
<organism evidence="9 10">
    <name type="scientific">Miscanthus lutarioriparius</name>
    <dbReference type="NCBI Taxonomy" id="422564"/>
    <lineage>
        <taxon>Eukaryota</taxon>
        <taxon>Viridiplantae</taxon>
        <taxon>Streptophyta</taxon>
        <taxon>Embryophyta</taxon>
        <taxon>Tracheophyta</taxon>
        <taxon>Spermatophyta</taxon>
        <taxon>Magnoliopsida</taxon>
        <taxon>Liliopsida</taxon>
        <taxon>Poales</taxon>
        <taxon>Poaceae</taxon>
        <taxon>PACMAD clade</taxon>
        <taxon>Panicoideae</taxon>
        <taxon>Andropogonodae</taxon>
        <taxon>Andropogoneae</taxon>
        <taxon>Saccharinae</taxon>
        <taxon>Miscanthus</taxon>
    </lineage>
</organism>
<dbReference type="SMART" id="SM00380">
    <property type="entry name" value="AP2"/>
    <property type="match status" value="1"/>
</dbReference>
<comment type="subcellular location">
    <subcellularLocation>
        <location evidence="1">Nucleus</location>
    </subcellularLocation>
</comment>
<dbReference type="CDD" id="cd00018">
    <property type="entry name" value="AP2"/>
    <property type="match status" value="1"/>
</dbReference>